<evidence type="ECO:0000256" key="1">
    <source>
        <dbReference type="SAM" id="MobiDB-lite"/>
    </source>
</evidence>
<keyword evidence="3" id="KW-1185">Reference proteome</keyword>
<organism evidence="2 3">
    <name type="scientific">Armillaria solidipes</name>
    <dbReference type="NCBI Taxonomy" id="1076256"/>
    <lineage>
        <taxon>Eukaryota</taxon>
        <taxon>Fungi</taxon>
        <taxon>Dikarya</taxon>
        <taxon>Basidiomycota</taxon>
        <taxon>Agaricomycotina</taxon>
        <taxon>Agaricomycetes</taxon>
        <taxon>Agaricomycetidae</taxon>
        <taxon>Agaricales</taxon>
        <taxon>Marasmiineae</taxon>
        <taxon>Physalacriaceae</taxon>
        <taxon>Armillaria</taxon>
    </lineage>
</organism>
<proteinExistence type="predicted"/>
<accession>A0A2H3C3W9</accession>
<reference evidence="3" key="1">
    <citation type="journal article" date="2017" name="Nat. Ecol. Evol.">
        <title>Genome expansion and lineage-specific genetic innovations in the forest pathogenic fungi Armillaria.</title>
        <authorList>
            <person name="Sipos G."/>
            <person name="Prasanna A.N."/>
            <person name="Walter M.C."/>
            <person name="O'Connor E."/>
            <person name="Balint B."/>
            <person name="Krizsan K."/>
            <person name="Kiss B."/>
            <person name="Hess J."/>
            <person name="Varga T."/>
            <person name="Slot J."/>
            <person name="Riley R."/>
            <person name="Boka B."/>
            <person name="Rigling D."/>
            <person name="Barry K."/>
            <person name="Lee J."/>
            <person name="Mihaltcheva S."/>
            <person name="LaButti K."/>
            <person name="Lipzen A."/>
            <person name="Waldron R."/>
            <person name="Moloney N.M."/>
            <person name="Sperisen C."/>
            <person name="Kredics L."/>
            <person name="Vagvoelgyi C."/>
            <person name="Patrignani A."/>
            <person name="Fitzpatrick D."/>
            <person name="Nagy I."/>
            <person name="Doyle S."/>
            <person name="Anderson J.B."/>
            <person name="Grigoriev I.V."/>
            <person name="Gueldener U."/>
            <person name="Muensterkoetter M."/>
            <person name="Nagy L.G."/>
        </authorList>
    </citation>
    <scope>NUCLEOTIDE SEQUENCE [LARGE SCALE GENOMIC DNA]</scope>
    <source>
        <strain evidence="3">28-4</strain>
    </source>
</reference>
<feature type="region of interest" description="Disordered" evidence="1">
    <location>
        <begin position="150"/>
        <end position="175"/>
    </location>
</feature>
<dbReference type="AlphaFoldDB" id="A0A2H3C3W9"/>
<dbReference type="EMBL" id="KZ293421">
    <property type="protein sequence ID" value="PBK73028.1"/>
    <property type="molecule type" value="Genomic_DNA"/>
</dbReference>
<evidence type="ECO:0000313" key="2">
    <source>
        <dbReference type="EMBL" id="PBK73028.1"/>
    </source>
</evidence>
<dbReference type="Proteomes" id="UP000218334">
    <property type="component" value="Unassembled WGS sequence"/>
</dbReference>
<sequence>MLVPVKCPYSLRCASILEPASSDHVDQSPVQLPQLHQRHTLHAPFVDYYQMVLNRPSEGLDINVPSSVPWPAATVIVRVECVEVSFVRSQSSGRAEKIRELSGDIREKMGYYDIRVCMTPAKNAASAKCRFNSINPPRGAKYRQSSLLYSTSHVETPGETRHMRGGTGTRGRESA</sequence>
<protein>
    <submittedName>
        <fullName evidence="2">Uncharacterized protein</fullName>
    </submittedName>
</protein>
<evidence type="ECO:0000313" key="3">
    <source>
        <dbReference type="Proteomes" id="UP000218334"/>
    </source>
</evidence>
<gene>
    <name evidence="2" type="ORF">ARMSODRAFT_712291</name>
</gene>
<name>A0A2H3C3W9_9AGAR</name>